<dbReference type="OrthoDB" id="5373140at2"/>
<organism evidence="2 3">
    <name type="scientific">Sulfurimonas autotrophica (strain ATCC BAA-671 / DSM 16294 / JCM 11897 / OK10)</name>
    <dbReference type="NCBI Taxonomy" id="563040"/>
    <lineage>
        <taxon>Bacteria</taxon>
        <taxon>Pseudomonadati</taxon>
        <taxon>Campylobacterota</taxon>
        <taxon>Epsilonproteobacteria</taxon>
        <taxon>Campylobacterales</taxon>
        <taxon>Sulfurimonadaceae</taxon>
        <taxon>Sulfurimonas</taxon>
    </lineage>
</organism>
<dbReference type="Proteomes" id="UP000007803">
    <property type="component" value="Chromosome"/>
</dbReference>
<reference evidence="3" key="1">
    <citation type="journal article" date="2010" name="Stand. Genomic Sci.">
        <title>Complete genome sequence of Sulfurimonas autotrophica type strain (OK10).</title>
        <authorList>
            <person name="Sikorski J."/>
            <person name="Munk C."/>
            <person name="Lapidus A."/>
            <person name="Djao O."/>
            <person name="Lucas S."/>
            <person name="Glavina Del Rio T."/>
            <person name="Nolan M."/>
            <person name="Tice H."/>
            <person name="Han C."/>
            <person name="Cheng J."/>
            <person name="Tapia R."/>
            <person name="Goodwin L."/>
            <person name="Pitluck S."/>
            <person name="Liolios K."/>
            <person name="Ivanova N."/>
            <person name="Mavromatis K."/>
            <person name="Mikhailova N."/>
            <person name="Pati A."/>
            <person name="Sims D."/>
            <person name="Meincke L."/>
            <person name="Brettin T."/>
            <person name="Detter J."/>
            <person name="Chen A."/>
            <person name="Palaniappan K."/>
            <person name="Land M."/>
            <person name="Hauser L."/>
            <person name="Chang Y."/>
            <person name="Jeffries C."/>
            <person name="Rohde M."/>
            <person name="Lang E."/>
            <person name="Spring S."/>
            <person name="Goker M."/>
            <person name="Woyke T."/>
            <person name="Bristow J."/>
            <person name="Eisen J."/>
            <person name="Markowitz V."/>
            <person name="Hugenholtz P."/>
            <person name="Kyrpides N."/>
            <person name="Klenk H."/>
        </authorList>
    </citation>
    <scope>NUCLEOTIDE SEQUENCE [LARGE SCALE GENOMIC DNA]</scope>
    <source>
        <strain evidence="3">ATCC BAA-671 / DSM 16294 / JCM 11897 / OK10</strain>
    </source>
</reference>
<keyword evidence="3" id="KW-1185">Reference proteome</keyword>
<sequence>MSEKNELLDELDTLVASKQKLGLNYFLYMLLVLTFIAMFAFPKIYITQQIYFKSRDIAKLKVEYDTLKEENKLISASVESIKFKNQILDTLF</sequence>
<keyword evidence="1" id="KW-0812">Transmembrane</keyword>
<evidence type="ECO:0000256" key="1">
    <source>
        <dbReference type="SAM" id="Phobius"/>
    </source>
</evidence>
<dbReference type="AlphaFoldDB" id="E0UR85"/>
<dbReference type="KEGG" id="sua:Saut_0846"/>
<dbReference type="RefSeq" id="WP_013326651.1">
    <property type="nucleotide sequence ID" value="NC_014506.1"/>
</dbReference>
<gene>
    <name evidence="2" type="ordered locus">Saut_0846</name>
</gene>
<keyword evidence="1" id="KW-0472">Membrane</keyword>
<accession>E0UR85</accession>
<dbReference type="HOGENOM" id="CLU_163201_0_0_7"/>
<dbReference type="EMBL" id="CP002205">
    <property type="protein sequence ID" value="ADN08895.1"/>
    <property type="molecule type" value="Genomic_DNA"/>
</dbReference>
<dbReference type="STRING" id="563040.Saut_0846"/>
<name>E0UR85_SULAO</name>
<evidence type="ECO:0000313" key="3">
    <source>
        <dbReference type="Proteomes" id="UP000007803"/>
    </source>
</evidence>
<keyword evidence="1" id="KW-1133">Transmembrane helix</keyword>
<protein>
    <recommendedName>
        <fullName evidence="4">Septum formation initiator</fullName>
    </recommendedName>
</protein>
<proteinExistence type="predicted"/>
<evidence type="ECO:0008006" key="4">
    <source>
        <dbReference type="Google" id="ProtNLM"/>
    </source>
</evidence>
<feature type="transmembrane region" description="Helical" evidence="1">
    <location>
        <begin position="25"/>
        <end position="46"/>
    </location>
</feature>
<evidence type="ECO:0000313" key="2">
    <source>
        <dbReference type="EMBL" id="ADN08895.1"/>
    </source>
</evidence>